<dbReference type="AlphaFoldDB" id="A0A520KRJ8"/>
<name>A0A520KRJ8_METT2</name>
<evidence type="ECO:0000313" key="1">
    <source>
        <dbReference type="EMBL" id="RZN64320.1"/>
    </source>
</evidence>
<sequence length="38" mass="4383">MGGSDAHLLENVCSCCTRLKIRWLLFYINLSKPNFLII</sequence>
<protein>
    <submittedName>
        <fullName evidence="1">Uncharacterized protein</fullName>
    </submittedName>
</protein>
<organism evidence="1 2">
    <name type="scientific">Methanoliparum thermophilum</name>
    <dbReference type="NCBI Taxonomy" id="2491083"/>
    <lineage>
        <taxon>Archaea</taxon>
        <taxon>Methanobacteriati</taxon>
        <taxon>Methanobacteriota</taxon>
        <taxon>Candidatus Methanoliparia</taxon>
        <taxon>Candidatus Methanoliparales</taxon>
        <taxon>Candidatus Methanoliparaceae</taxon>
        <taxon>Candidatus Methanoliparum</taxon>
    </lineage>
</organism>
<proteinExistence type="predicted"/>
<dbReference type="EMBL" id="RXIF01000007">
    <property type="protein sequence ID" value="RZN64320.1"/>
    <property type="molecule type" value="Genomic_DNA"/>
</dbReference>
<accession>A0A520KRJ8</accession>
<dbReference type="Proteomes" id="UP000317158">
    <property type="component" value="Unassembled WGS sequence"/>
</dbReference>
<reference evidence="1 2" key="1">
    <citation type="journal article" date="2019" name="Nat. Microbiol.">
        <title>Wide diversity of methane and short-chain alkane metabolisms in uncultured archaea.</title>
        <authorList>
            <person name="Borrel G."/>
            <person name="Adam P.S."/>
            <person name="McKay L.J."/>
            <person name="Chen L.X."/>
            <person name="Sierra-Garcia I.N."/>
            <person name="Sieber C.M."/>
            <person name="Letourneur Q."/>
            <person name="Ghozlane A."/>
            <person name="Andersen G.L."/>
            <person name="Li W.J."/>
            <person name="Hallam S.J."/>
            <person name="Muyzer G."/>
            <person name="de Oliveira V.M."/>
            <person name="Inskeep W.P."/>
            <person name="Banfield J.F."/>
            <person name="Gribaldo S."/>
        </authorList>
    </citation>
    <scope>NUCLEOTIDE SEQUENCE [LARGE SCALE GENOMIC DNA]</scope>
    <source>
        <strain evidence="1">NM1a</strain>
    </source>
</reference>
<comment type="caution">
    <text evidence="1">The sequence shown here is derived from an EMBL/GenBank/DDBJ whole genome shotgun (WGS) entry which is preliminary data.</text>
</comment>
<gene>
    <name evidence="1" type="ORF">EF806_04890</name>
</gene>
<evidence type="ECO:0000313" key="2">
    <source>
        <dbReference type="Proteomes" id="UP000317158"/>
    </source>
</evidence>